<proteinExistence type="predicted"/>
<sequence length="97" mass="10852">ISHYFPIGVHLTHQENSDSFLWSTSSPSPTLGRVTPPSRTTYTSSSLTRSRISSVWKEPISFVVTHLRPYTTYLFEVSAVTTEAGYIDSTIVRTPES</sequence>
<feature type="non-terminal residue" evidence="2">
    <location>
        <position position="97"/>
    </location>
</feature>
<feature type="region of interest" description="Disordered" evidence="1">
    <location>
        <begin position="17"/>
        <end position="45"/>
    </location>
</feature>
<dbReference type="Proteomes" id="UP000335636">
    <property type="component" value="Unassembled WGS sequence"/>
</dbReference>
<dbReference type="AlphaFoldDB" id="A0A5E4CAA6"/>
<evidence type="ECO:0000313" key="2">
    <source>
        <dbReference type="EMBL" id="VTJ78129.1"/>
    </source>
</evidence>
<name>A0A5E4CAA6_MARMO</name>
<dbReference type="InterPro" id="IPR036116">
    <property type="entry name" value="FN3_sf"/>
</dbReference>
<dbReference type="EMBL" id="CABDUW010001039">
    <property type="protein sequence ID" value="VTJ78129.1"/>
    <property type="molecule type" value="Genomic_DNA"/>
</dbReference>
<protein>
    <submittedName>
        <fullName evidence="2">Uncharacterized protein</fullName>
    </submittedName>
</protein>
<dbReference type="Gene3D" id="2.60.40.10">
    <property type="entry name" value="Immunoglobulins"/>
    <property type="match status" value="1"/>
</dbReference>
<dbReference type="PANTHER" id="PTHR46957:SF1">
    <property type="entry name" value="PHOSPHATIDYLINOSITOL PHOSPHATASE PTPRQ"/>
    <property type="match status" value="1"/>
</dbReference>
<keyword evidence="3" id="KW-1185">Reference proteome</keyword>
<reference evidence="2" key="1">
    <citation type="submission" date="2019-04" db="EMBL/GenBank/DDBJ databases">
        <authorList>
            <person name="Alioto T."/>
            <person name="Alioto T."/>
        </authorList>
    </citation>
    <scope>NUCLEOTIDE SEQUENCE [LARGE SCALE GENOMIC DNA]</scope>
</reference>
<feature type="compositionally biased region" description="Polar residues" evidence="1">
    <location>
        <begin position="17"/>
        <end position="29"/>
    </location>
</feature>
<dbReference type="PANTHER" id="PTHR46957">
    <property type="entry name" value="CYTOKINE RECEPTOR"/>
    <property type="match status" value="1"/>
</dbReference>
<comment type="caution">
    <text evidence="2">The sequence shown here is derived from an EMBL/GenBank/DDBJ whole genome shotgun (WGS) entry which is preliminary data.</text>
</comment>
<evidence type="ECO:0000313" key="3">
    <source>
        <dbReference type="Proteomes" id="UP000335636"/>
    </source>
</evidence>
<gene>
    <name evidence="2" type="ORF">MONAX_5E045399</name>
</gene>
<dbReference type="GO" id="GO:0043235">
    <property type="term" value="C:receptor complex"/>
    <property type="evidence" value="ECO:0007669"/>
    <property type="project" value="TreeGrafter"/>
</dbReference>
<dbReference type="InterPro" id="IPR013783">
    <property type="entry name" value="Ig-like_fold"/>
</dbReference>
<accession>A0A5E4CAA6</accession>
<evidence type="ECO:0000256" key="1">
    <source>
        <dbReference type="SAM" id="MobiDB-lite"/>
    </source>
</evidence>
<dbReference type="InterPro" id="IPR050713">
    <property type="entry name" value="RTP_Phos/Ushers"/>
</dbReference>
<organism evidence="2 3">
    <name type="scientific">Marmota monax</name>
    <name type="common">Woodchuck</name>
    <dbReference type="NCBI Taxonomy" id="9995"/>
    <lineage>
        <taxon>Eukaryota</taxon>
        <taxon>Metazoa</taxon>
        <taxon>Chordata</taxon>
        <taxon>Craniata</taxon>
        <taxon>Vertebrata</taxon>
        <taxon>Euteleostomi</taxon>
        <taxon>Mammalia</taxon>
        <taxon>Eutheria</taxon>
        <taxon>Euarchontoglires</taxon>
        <taxon>Glires</taxon>
        <taxon>Rodentia</taxon>
        <taxon>Sciuromorpha</taxon>
        <taxon>Sciuridae</taxon>
        <taxon>Xerinae</taxon>
        <taxon>Marmotini</taxon>
        <taxon>Marmota</taxon>
    </lineage>
</organism>
<dbReference type="SUPFAM" id="SSF49265">
    <property type="entry name" value="Fibronectin type III"/>
    <property type="match status" value="1"/>
</dbReference>
<feature type="non-terminal residue" evidence="2">
    <location>
        <position position="1"/>
    </location>
</feature>